<reference evidence="6" key="1">
    <citation type="submission" date="2025-08" db="UniProtKB">
        <authorList>
            <consortium name="RefSeq"/>
        </authorList>
    </citation>
    <scope>IDENTIFICATION</scope>
</reference>
<dbReference type="InterPro" id="IPR027417">
    <property type="entry name" value="P-loop_NTPase"/>
</dbReference>
<dbReference type="InterPro" id="IPR051065">
    <property type="entry name" value="Ras-related_GTPase"/>
</dbReference>
<dbReference type="PROSITE" id="PS51421">
    <property type="entry name" value="RAS"/>
    <property type="match status" value="1"/>
</dbReference>
<comment type="similarity">
    <text evidence="1">Belongs to the small GTPase superfamily. Ras family.</text>
</comment>
<proteinExistence type="inferred from homology"/>
<organism evidence="5 6">
    <name type="scientific">Hydra vulgaris</name>
    <name type="common">Hydra</name>
    <name type="synonym">Hydra attenuata</name>
    <dbReference type="NCBI Taxonomy" id="6087"/>
    <lineage>
        <taxon>Eukaryota</taxon>
        <taxon>Metazoa</taxon>
        <taxon>Cnidaria</taxon>
        <taxon>Hydrozoa</taxon>
        <taxon>Hydroidolina</taxon>
        <taxon>Anthoathecata</taxon>
        <taxon>Aplanulata</taxon>
        <taxon>Hydridae</taxon>
        <taxon>Hydra</taxon>
    </lineage>
</organism>
<evidence type="ECO:0000313" key="5">
    <source>
        <dbReference type="Proteomes" id="UP001652625"/>
    </source>
</evidence>
<dbReference type="PRINTS" id="PR00449">
    <property type="entry name" value="RASTRNSFRMNG"/>
</dbReference>
<evidence type="ECO:0000256" key="4">
    <source>
        <dbReference type="ARBA" id="ARBA00048098"/>
    </source>
</evidence>
<dbReference type="PROSITE" id="PS51419">
    <property type="entry name" value="RAB"/>
    <property type="match status" value="1"/>
</dbReference>
<gene>
    <name evidence="6" type="primary">LOC105843279</name>
</gene>
<protein>
    <recommendedName>
        <fullName evidence="2">small monomeric GTPase</fullName>
        <ecNumber evidence="2">3.6.5.2</ecNumber>
    </recommendedName>
</protein>
<sequence length="251" mass="27728">MSGLVIKLAIIGGKNSGKSALAVRFLTRRFIGEYDSNSDVCIKRNIKLAGESVELHIKDTAGSVWLKGPAALIGWSSVIVIVYSVTDTRSFSLAKYILNKINICKKIDKSSILLLGNKNDLAHLREISLNQGIKLAQKHGTHFAETSAANDYESVDKAFKKLLFMKIFAVSKIQTIEPISFTRKFSLNTSDLSKKKKSKCLRRISVSSNCPSQESISSSSNNEDVKTLNKTSLCKQNKLISVKSKKVKSFH</sequence>
<accession>A0ABM4D3M9</accession>
<comment type="catalytic activity">
    <reaction evidence="4">
        <text>GTP + H2O = GDP + phosphate + H(+)</text>
        <dbReference type="Rhea" id="RHEA:19669"/>
        <dbReference type="ChEBI" id="CHEBI:15377"/>
        <dbReference type="ChEBI" id="CHEBI:15378"/>
        <dbReference type="ChEBI" id="CHEBI:37565"/>
        <dbReference type="ChEBI" id="CHEBI:43474"/>
        <dbReference type="ChEBI" id="CHEBI:58189"/>
        <dbReference type="EC" id="3.6.5.2"/>
    </reaction>
</comment>
<name>A0ABM4D3M9_HYDVU</name>
<dbReference type="SMART" id="SM00175">
    <property type="entry name" value="RAB"/>
    <property type="match status" value="1"/>
</dbReference>
<dbReference type="Pfam" id="PF00071">
    <property type="entry name" value="Ras"/>
    <property type="match status" value="1"/>
</dbReference>
<dbReference type="SUPFAM" id="SSF52540">
    <property type="entry name" value="P-loop containing nucleoside triphosphate hydrolases"/>
    <property type="match status" value="1"/>
</dbReference>
<dbReference type="EC" id="3.6.5.2" evidence="2"/>
<dbReference type="GeneID" id="105843279"/>
<dbReference type="InterPro" id="IPR001806">
    <property type="entry name" value="Small_GTPase"/>
</dbReference>
<keyword evidence="3" id="KW-0378">Hydrolase</keyword>
<evidence type="ECO:0000313" key="6">
    <source>
        <dbReference type="RefSeq" id="XP_065668877.1"/>
    </source>
</evidence>
<keyword evidence="5" id="KW-1185">Reference proteome</keyword>
<evidence type="ECO:0000256" key="3">
    <source>
        <dbReference type="ARBA" id="ARBA00022801"/>
    </source>
</evidence>
<evidence type="ECO:0000256" key="1">
    <source>
        <dbReference type="ARBA" id="ARBA00008344"/>
    </source>
</evidence>
<dbReference type="SMART" id="SM00173">
    <property type="entry name" value="RAS"/>
    <property type="match status" value="1"/>
</dbReference>
<dbReference type="Gene3D" id="3.40.50.300">
    <property type="entry name" value="P-loop containing nucleotide triphosphate hydrolases"/>
    <property type="match status" value="1"/>
</dbReference>
<dbReference type="PANTHER" id="PTHR45704">
    <property type="entry name" value="RAS-LIKE FAMILY MEMBER 11"/>
    <property type="match status" value="1"/>
</dbReference>
<dbReference type="Proteomes" id="UP001652625">
    <property type="component" value="Chromosome 12"/>
</dbReference>
<dbReference type="RefSeq" id="XP_065668877.1">
    <property type="nucleotide sequence ID" value="XM_065812805.1"/>
</dbReference>
<evidence type="ECO:0000256" key="2">
    <source>
        <dbReference type="ARBA" id="ARBA00011984"/>
    </source>
</evidence>